<dbReference type="InterPro" id="IPR036366">
    <property type="entry name" value="PGBDSf"/>
</dbReference>
<evidence type="ECO:0000256" key="1">
    <source>
        <dbReference type="SAM" id="MobiDB-lite"/>
    </source>
</evidence>
<dbReference type="InterPro" id="IPR036365">
    <property type="entry name" value="PGBD-like_sf"/>
</dbReference>
<dbReference type="SUPFAM" id="SSF50494">
    <property type="entry name" value="Trypsin-like serine proteases"/>
    <property type="match status" value="1"/>
</dbReference>
<sequence>MRIFATIAFVLLAALPAAAQDRAWVQVEAHPTLREAEERARAYAAILPDVGAYRLNSGWYTIAVGPFPSAEAEAELARFKAGGLVPADTFIADGTNYERRVWPVGAEAGTPSTEAPVTAPPATDAAAAPAPAADPAPEMAAAAEPEPTTVPELPDETPYEARQSEARLDTQGRMEIQTALKWEGFYTSTIDAAFGPGTRNAMASWQAAKGYEATGVLTSRQRAELVGGYQAQIARLGMTPVDEPEAGIRIEMPMGLVQFDRYEPPFVHYASRGDSGVKALLISERGDQSTLYGLYDIMQTLEIVPLEGARERNSQSFTLTGRNDRLESYSYAVLTGGMIKGFSLIWTPTEDSRLMQRAVAMMKDSLESVPNVALDETLGEATPEQRADMLSGLDVRKPDATHSGFFVDPKGTVLTTTNGLDACRRITIGPELEMRLTATDPAQGLALLTPTRTLAPIGFAEFAPGVPRLRSDVAVAGFSYGEVLDLPVLTFGVLADLKGLGGEEAVDRLELDALPGDTGGPILDASGAVLGVLLAPAEGARQLPDSVRYAADAAAVGAFLSANGVDPRAAAGTGALPPAVLSRRAADMTVPVSCWN</sequence>
<dbReference type="InterPro" id="IPR009003">
    <property type="entry name" value="Peptidase_S1_PA"/>
</dbReference>
<evidence type="ECO:0000313" key="5">
    <source>
        <dbReference type="Proteomes" id="UP000248659"/>
    </source>
</evidence>
<feature type="compositionally biased region" description="Low complexity" evidence="1">
    <location>
        <begin position="113"/>
        <end position="152"/>
    </location>
</feature>
<keyword evidence="2" id="KW-0732">Signal</keyword>
<feature type="region of interest" description="Disordered" evidence="1">
    <location>
        <begin position="107"/>
        <end position="167"/>
    </location>
</feature>
<protein>
    <recommendedName>
        <fullName evidence="3">Peptidoglycan binding-like domain-containing protein</fullName>
    </recommendedName>
</protein>
<dbReference type="InterPro" id="IPR002477">
    <property type="entry name" value="Peptidoglycan-bd-like"/>
</dbReference>
<proteinExistence type="predicted"/>
<reference evidence="4 5" key="1">
    <citation type="submission" date="2017-01" db="EMBL/GenBank/DDBJ databases">
        <title>Genome sequence of Rhodovulum viride JA756.</title>
        <authorList>
            <person name="Lakshmi K.V."/>
            <person name="Tushar L.D."/>
            <person name="Sasikala C."/>
            <person name="Venkataramana C."/>
        </authorList>
    </citation>
    <scope>NUCLEOTIDE SEQUENCE [LARGE SCALE GENOMIC DNA]</scope>
    <source>
        <strain evidence="4 5">JA756</strain>
    </source>
</reference>
<dbReference type="Pfam" id="PF13365">
    <property type="entry name" value="Trypsin_2"/>
    <property type="match status" value="1"/>
</dbReference>
<dbReference type="RefSeq" id="WP_112316156.1">
    <property type="nucleotide sequence ID" value="NZ_MUAV01000013.1"/>
</dbReference>
<dbReference type="Gene3D" id="2.40.10.120">
    <property type="match status" value="1"/>
</dbReference>
<feature type="chain" id="PRO_5047152963" description="Peptidoglycan binding-like domain-containing protein" evidence="2">
    <location>
        <begin position="20"/>
        <end position="596"/>
    </location>
</feature>
<evidence type="ECO:0000313" key="4">
    <source>
        <dbReference type="EMBL" id="RAP40937.1"/>
    </source>
</evidence>
<dbReference type="Proteomes" id="UP000248659">
    <property type="component" value="Unassembled WGS sequence"/>
</dbReference>
<gene>
    <name evidence="4" type="ORF">BYZ73_12100</name>
</gene>
<comment type="caution">
    <text evidence="4">The sequence shown here is derived from an EMBL/GenBank/DDBJ whole genome shotgun (WGS) entry which is preliminary data.</text>
</comment>
<keyword evidence="5" id="KW-1185">Reference proteome</keyword>
<name>A0ABX9DF04_9RHOB</name>
<dbReference type="Gene3D" id="1.10.101.10">
    <property type="entry name" value="PGBD-like superfamily/PGBD"/>
    <property type="match status" value="1"/>
</dbReference>
<evidence type="ECO:0000256" key="2">
    <source>
        <dbReference type="SAM" id="SignalP"/>
    </source>
</evidence>
<organism evidence="4 5">
    <name type="scientific">Rhodovulum viride</name>
    <dbReference type="NCBI Taxonomy" id="1231134"/>
    <lineage>
        <taxon>Bacteria</taxon>
        <taxon>Pseudomonadati</taxon>
        <taxon>Pseudomonadota</taxon>
        <taxon>Alphaproteobacteria</taxon>
        <taxon>Rhodobacterales</taxon>
        <taxon>Paracoccaceae</taxon>
        <taxon>Rhodovulum</taxon>
    </lineage>
</organism>
<evidence type="ECO:0000259" key="3">
    <source>
        <dbReference type="Pfam" id="PF01471"/>
    </source>
</evidence>
<feature type="domain" description="Peptidoglycan binding-like" evidence="3">
    <location>
        <begin position="172"/>
        <end position="223"/>
    </location>
</feature>
<dbReference type="EMBL" id="MUAV01000013">
    <property type="protein sequence ID" value="RAP40937.1"/>
    <property type="molecule type" value="Genomic_DNA"/>
</dbReference>
<accession>A0ABX9DF04</accession>
<dbReference type="Pfam" id="PF01471">
    <property type="entry name" value="PG_binding_1"/>
    <property type="match status" value="1"/>
</dbReference>
<feature type="signal peptide" evidence="2">
    <location>
        <begin position="1"/>
        <end position="19"/>
    </location>
</feature>
<dbReference type="SUPFAM" id="SSF47090">
    <property type="entry name" value="PGBD-like"/>
    <property type="match status" value="1"/>
</dbReference>